<dbReference type="InterPro" id="IPR019239">
    <property type="entry name" value="VapB_antitoxin"/>
</dbReference>
<evidence type="ECO:0000313" key="1">
    <source>
        <dbReference type="EMBL" id="EMB30573.1"/>
    </source>
</evidence>
<dbReference type="GeneID" id="2740925"/>
<name>A0A0E2E1M4_TREDN</name>
<organism evidence="1">
    <name type="scientific">Treponema denticola H-22</name>
    <dbReference type="NCBI Taxonomy" id="999432"/>
    <lineage>
        <taxon>Bacteria</taxon>
        <taxon>Pseudomonadati</taxon>
        <taxon>Spirochaetota</taxon>
        <taxon>Spirochaetia</taxon>
        <taxon>Spirochaetales</taxon>
        <taxon>Treponemataceae</taxon>
        <taxon>Treponema</taxon>
    </lineage>
</organism>
<dbReference type="PATRIC" id="fig|999432.5.peg.2346"/>
<dbReference type="AlphaFoldDB" id="A0A0E2E1M4"/>
<dbReference type="RefSeq" id="WP_002670205.1">
    <property type="nucleotide sequence ID" value="NZ_CM001795.1"/>
</dbReference>
<protein>
    <recommendedName>
        <fullName evidence="2">DUF2191 domain-containing protein</fullName>
    </recommendedName>
</protein>
<dbReference type="EMBL" id="AGDV01000021">
    <property type="protein sequence ID" value="EMB30573.1"/>
    <property type="molecule type" value="Genomic_DNA"/>
</dbReference>
<accession>A0A0E2E1M4</accession>
<dbReference type="Pfam" id="PF09957">
    <property type="entry name" value="VapB_antitoxin"/>
    <property type="match status" value="1"/>
</dbReference>
<dbReference type="HOGENOM" id="CLU_179376_0_0_12"/>
<evidence type="ECO:0008006" key="2">
    <source>
        <dbReference type="Google" id="ProtNLM"/>
    </source>
</evidence>
<comment type="caution">
    <text evidence="1">The sequence shown here is derived from an EMBL/GenBank/DDBJ whole genome shotgun (WGS) entry which is preliminary data.</text>
</comment>
<dbReference type="Proteomes" id="UP000011705">
    <property type="component" value="Chromosome"/>
</dbReference>
<proteinExistence type="predicted"/>
<reference evidence="1" key="1">
    <citation type="submission" date="2012-01" db="EMBL/GenBank/DDBJ databases">
        <title>The Genome Sequence of Treponema denticola H-22.</title>
        <authorList>
            <consortium name="The Broad Institute Genome Sequencing Platform"/>
            <person name="Earl A."/>
            <person name="Ward D."/>
            <person name="Feldgarden M."/>
            <person name="Gevers D."/>
            <person name="Blanton J.M."/>
            <person name="Fenno C.J."/>
            <person name="Baranova O.V."/>
            <person name="Mathney J."/>
            <person name="Dewhirst F.E."/>
            <person name="Izard J."/>
            <person name="Young S.K."/>
            <person name="Zeng Q."/>
            <person name="Gargeya S."/>
            <person name="Fitzgerald M."/>
            <person name="Haas B."/>
            <person name="Abouelleil A."/>
            <person name="Alvarado L."/>
            <person name="Arachchi H.M."/>
            <person name="Berlin A."/>
            <person name="Chapman S.B."/>
            <person name="Gearin G."/>
            <person name="Goldberg J."/>
            <person name="Griggs A."/>
            <person name="Gujja S."/>
            <person name="Hansen M."/>
            <person name="Heiman D."/>
            <person name="Howarth C."/>
            <person name="Larimer J."/>
            <person name="Lui A."/>
            <person name="MacDonald P.J.P."/>
            <person name="McCowen C."/>
            <person name="Montmayeur A."/>
            <person name="Murphy C."/>
            <person name="Neiman D."/>
            <person name="Pearson M."/>
            <person name="Priest M."/>
            <person name="Roberts A."/>
            <person name="Saif S."/>
            <person name="Shea T."/>
            <person name="Sisk P."/>
            <person name="Stolte C."/>
            <person name="Sykes S."/>
            <person name="Wortman J."/>
            <person name="Nusbaum C."/>
            <person name="Birren B."/>
        </authorList>
    </citation>
    <scope>NUCLEOTIDE SEQUENCE [LARGE SCALE GENOMIC DNA]</scope>
    <source>
        <strain evidence="1">H-22</strain>
    </source>
</reference>
<sequence length="65" mass="7687">MATNLAINEELLDTAYKIGGYSTKKETVNTALEEFIKRRKSEDLIKLFGQVEYDPHYNYKKMRLR</sequence>
<gene>
    <name evidence="1" type="ORF">HMPREF9726_02258</name>
</gene>